<keyword evidence="7 18" id="KW-0479">Metal-binding</keyword>
<dbReference type="NCBIfam" id="NF010933">
    <property type="entry name" value="PRK14353.1"/>
    <property type="match status" value="1"/>
</dbReference>
<dbReference type="GO" id="GO:0071555">
    <property type="term" value="P:cell wall organization"/>
    <property type="evidence" value="ECO:0007669"/>
    <property type="project" value="UniProtKB-KW"/>
</dbReference>
<evidence type="ECO:0000313" key="21">
    <source>
        <dbReference type="EMBL" id="NDW21214.1"/>
    </source>
</evidence>
<evidence type="ECO:0000256" key="2">
    <source>
        <dbReference type="ARBA" id="ARBA00007707"/>
    </source>
</evidence>
<evidence type="ECO:0000256" key="12">
    <source>
        <dbReference type="ARBA" id="ARBA00023268"/>
    </source>
</evidence>
<protein>
    <recommendedName>
        <fullName evidence="18">Bifunctional protein GlmU</fullName>
    </recommendedName>
    <domain>
        <recommendedName>
            <fullName evidence="18">UDP-N-acetylglucosamine pyrophosphorylase</fullName>
            <ecNumber evidence="18">2.7.7.23</ecNumber>
        </recommendedName>
        <alternativeName>
            <fullName evidence="18">N-acetylglucosamine-1-phosphate uridyltransferase</fullName>
        </alternativeName>
    </domain>
    <domain>
        <recommendedName>
            <fullName evidence="18">Glucosamine-1-phosphate N-acetyltransferase</fullName>
            <ecNumber evidence="18">2.3.1.157</ecNumber>
        </recommendedName>
    </domain>
</protein>
<feature type="binding site" evidence="18">
    <location>
        <position position="348"/>
    </location>
    <ligand>
        <name>UDP-N-acetyl-alpha-D-glucosamine</name>
        <dbReference type="ChEBI" id="CHEBI:57705"/>
    </ligand>
</feature>
<feature type="binding site" evidence="18">
    <location>
        <position position="137"/>
    </location>
    <ligand>
        <name>UDP-N-acetyl-alpha-D-glucosamine</name>
        <dbReference type="ChEBI" id="CHEBI:57705"/>
    </ligand>
</feature>
<organism evidence="21 22">
    <name type="scientific">Alteromonas hispanica</name>
    <dbReference type="NCBI Taxonomy" id="315421"/>
    <lineage>
        <taxon>Bacteria</taxon>
        <taxon>Pseudomonadati</taxon>
        <taxon>Pseudomonadota</taxon>
        <taxon>Gammaproteobacteria</taxon>
        <taxon>Alteromonadales</taxon>
        <taxon>Alteromonadaceae</taxon>
        <taxon>Alteromonas/Salinimonas group</taxon>
        <taxon>Alteromonas</taxon>
    </lineage>
</organism>
<evidence type="ECO:0000256" key="8">
    <source>
        <dbReference type="ARBA" id="ARBA00022737"/>
    </source>
</evidence>
<dbReference type="InterPro" id="IPR011004">
    <property type="entry name" value="Trimer_LpxA-like_sf"/>
</dbReference>
<dbReference type="UniPathway" id="UPA00973"/>
<dbReference type="InterPro" id="IPR001451">
    <property type="entry name" value="Hexapep"/>
</dbReference>
<keyword evidence="13 18" id="KW-0012">Acyltransferase</keyword>
<dbReference type="Gene3D" id="2.160.10.10">
    <property type="entry name" value="Hexapeptide repeat proteins"/>
    <property type="match status" value="1"/>
</dbReference>
<dbReference type="CDD" id="cd03353">
    <property type="entry name" value="LbH_GlmU_C"/>
    <property type="match status" value="1"/>
</dbReference>
<dbReference type="PROSITE" id="PS00101">
    <property type="entry name" value="HEXAPEP_TRANSFERASES"/>
    <property type="match status" value="1"/>
</dbReference>
<accession>A0A6L9MSL8</accession>
<keyword evidence="5 18" id="KW-0808">Transferase</keyword>
<evidence type="ECO:0000256" key="15">
    <source>
        <dbReference type="ARBA" id="ARBA00048247"/>
    </source>
</evidence>
<evidence type="ECO:0000256" key="17">
    <source>
        <dbReference type="ARBA" id="ARBA00049628"/>
    </source>
</evidence>
<feature type="binding site" evidence="18">
    <location>
        <position position="73"/>
    </location>
    <ligand>
        <name>UDP-N-acetyl-alpha-D-glucosamine</name>
        <dbReference type="ChEBI" id="CHEBI:57705"/>
    </ligand>
</feature>
<keyword evidence="9 18" id="KW-0460">Magnesium</keyword>
<dbReference type="GO" id="GO:0006048">
    <property type="term" value="P:UDP-N-acetylglucosamine biosynthetic process"/>
    <property type="evidence" value="ECO:0007669"/>
    <property type="project" value="UniProtKB-UniPathway"/>
</dbReference>
<keyword evidence="6 18" id="KW-0548">Nucleotidyltransferase</keyword>
<dbReference type="Proteomes" id="UP000478837">
    <property type="component" value="Unassembled WGS sequence"/>
</dbReference>
<keyword evidence="8 18" id="KW-0677">Repeat</keyword>
<comment type="caution">
    <text evidence="18">Lacks conserved residue(s) required for the propagation of feature annotation.</text>
</comment>
<feature type="binding site" evidence="18">
    <location>
        <begin position="78"/>
        <end position="79"/>
    </location>
    <ligand>
        <name>UDP-N-acetyl-alpha-D-glucosamine</name>
        <dbReference type="ChEBI" id="CHEBI:57705"/>
    </ligand>
</feature>
<sequence length="452" mass="48049">MAFSVVILAAGKGTRMKSSLPKVLHKVGGVPMVQRIINTVKSLGSDSIHLVYGHGGDLLQQTIVEDNLNWCLQAEQLGTGHAVQQAVPHIKDDEDVLILVGDAPLITEKTLEALKTVKASCDLALLTVELDDPTGMGRIVRENDNITQIVEHKDASDEQRAIKEINTGMMMMSGADLKRWLGNLSNNNAQGEYYLTDVIAMAAAEGKRIQSAQPSSPVEVEGVNNRIQLSHLERALQARQAQQLMTDGVTLLDPARFDLRGTLQNGNDVVIDVNVIVEGNVTLGNNVVIGANCILRNCQIADNAIIEANSIIEEATVGEACVVGPYARLRPGAVMHKKAKVGNFVEMKKTVLGEGAKANHLTYLGDTEVGANANIGAGTITCNYDGVNKSKTVIGENAFIGSNSSLVAPVSVGDNATVGAGSVITSTVDDSALAVARGKQRNIANWPRPTKK</sequence>
<dbReference type="EC" id="2.3.1.157" evidence="18"/>
<comment type="similarity">
    <text evidence="3 18">In the N-terminal section; belongs to the N-acetylglucosamine-1-phosphate uridyltransferase family.</text>
</comment>
<feature type="binding site" evidence="18">
    <location>
        <position position="151"/>
    </location>
    <ligand>
        <name>UDP-N-acetyl-alpha-D-glucosamine</name>
        <dbReference type="ChEBI" id="CHEBI:57705"/>
    </ligand>
</feature>
<dbReference type="PANTHER" id="PTHR43584">
    <property type="entry name" value="NUCLEOTIDYL TRANSFERASE"/>
    <property type="match status" value="1"/>
</dbReference>
<feature type="binding site" evidence="18">
    <location>
        <position position="224"/>
    </location>
    <ligand>
        <name>Mg(2+)</name>
        <dbReference type="ChEBI" id="CHEBI:18420"/>
    </ligand>
</feature>
<dbReference type="InterPro" id="IPR029044">
    <property type="entry name" value="Nucleotide-diphossugar_trans"/>
</dbReference>
<comment type="pathway">
    <text evidence="18">Bacterial outer membrane biogenesis; LPS lipid A biosynthesis.</text>
</comment>
<dbReference type="InterPro" id="IPR038009">
    <property type="entry name" value="GlmU_C_LbH"/>
</dbReference>
<evidence type="ECO:0000313" key="22">
    <source>
        <dbReference type="Proteomes" id="UP000478837"/>
    </source>
</evidence>
<feature type="binding site" evidence="18">
    <location>
        <position position="420"/>
    </location>
    <ligand>
        <name>acetyl-CoA</name>
        <dbReference type="ChEBI" id="CHEBI:57288"/>
    </ligand>
</feature>
<feature type="binding site" evidence="18">
    <location>
        <position position="363"/>
    </location>
    <ligand>
        <name>UDP-N-acetyl-alpha-D-glucosamine</name>
        <dbReference type="ChEBI" id="CHEBI:57705"/>
    </ligand>
</feature>
<feature type="active site" description="Proton acceptor" evidence="18">
    <location>
        <position position="360"/>
    </location>
</feature>
<dbReference type="GO" id="GO:0000287">
    <property type="term" value="F:magnesium ion binding"/>
    <property type="evidence" value="ECO:0007669"/>
    <property type="project" value="UniProtKB-UniRule"/>
</dbReference>
<dbReference type="AlphaFoldDB" id="A0A6L9MSL8"/>
<feature type="region of interest" description="N-acetyltransferase" evidence="18">
    <location>
        <begin position="248"/>
        <end position="452"/>
    </location>
</feature>
<dbReference type="GO" id="GO:0005737">
    <property type="term" value="C:cytoplasm"/>
    <property type="evidence" value="ECO:0007669"/>
    <property type="project" value="UniProtKB-SubCell"/>
</dbReference>
<keyword evidence="10 18" id="KW-0133">Cell shape</keyword>
<evidence type="ECO:0000256" key="5">
    <source>
        <dbReference type="ARBA" id="ARBA00022679"/>
    </source>
</evidence>
<dbReference type="GO" id="GO:0003977">
    <property type="term" value="F:UDP-N-acetylglucosamine diphosphorylase activity"/>
    <property type="evidence" value="ECO:0007669"/>
    <property type="project" value="UniProtKB-UniRule"/>
</dbReference>
<evidence type="ECO:0000256" key="16">
    <source>
        <dbReference type="ARBA" id="ARBA00048493"/>
    </source>
</evidence>
<keyword evidence="4 18" id="KW-0963">Cytoplasm</keyword>
<evidence type="ECO:0000256" key="18">
    <source>
        <dbReference type="HAMAP-Rule" id="MF_01631"/>
    </source>
</evidence>
<evidence type="ECO:0000256" key="11">
    <source>
        <dbReference type="ARBA" id="ARBA00022984"/>
    </source>
</evidence>
<dbReference type="Pfam" id="PF25087">
    <property type="entry name" value="GMPPB_C"/>
    <property type="match status" value="1"/>
</dbReference>
<feature type="binding site" evidence="18">
    <location>
        <begin position="383"/>
        <end position="384"/>
    </location>
    <ligand>
        <name>acetyl-CoA</name>
        <dbReference type="ChEBI" id="CHEBI:57288"/>
    </ligand>
</feature>
<dbReference type="GO" id="GO:0019134">
    <property type="term" value="F:glucosamine-1-phosphate N-acetyltransferase activity"/>
    <property type="evidence" value="ECO:0007669"/>
    <property type="project" value="UniProtKB-UniRule"/>
</dbReference>
<comment type="function">
    <text evidence="17 18">Catalyzes the last two sequential reactions in the de novo biosynthetic pathway for UDP-N-acetylglucosamine (UDP-GlcNAc). The C-terminal domain catalyzes the transfer of acetyl group from acetyl coenzyme A to glucosamine-1-phosphate (GlcN-1-P) to produce N-acetylglucosamine-1-phosphate (GlcNAc-1-P), which is converted into UDP-GlcNAc by the transfer of uridine 5-monophosphate (from uridine 5-triphosphate), a reaction catalyzed by the N-terminal domain.</text>
</comment>
<dbReference type="GO" id="GO:0009252">
    <property type="term" value="P:peptidoglycan biosynthetic process"/>
    <property type="evidence" value="ECO:0007669"/>
    <property type="project" value="UniProtKB-UniRule"/>
</dbReference>
<feature type="region of interest" description="Linker" evidence="18">
    <location>
        <begin position="227"/>
        <end position="247"/>
    </location>
</feature>
<dbReference type="EMBL" id="JAAAWP010000003">
    <property type="protein sequence ID" value="NDW21214.1"/>
    <property type="molecule type" value="Genomic_DNA"/>
</dbReference>
<dbReference type="GO" id="GO:0008360">
    <property type="term" value="P:regulation of cell shape"/>
    <property type="evidence" value="ECO:0007669"/>
    <property type="project" value="UniProtKB-KW"/>
</dbReference>
<dbReference type="Gene3D" id="3.90.550.10">
    <property type="entry name" value="Spore Coat Polysaccharide Biosynthesis Protein SpsA, Chain A"/>
    <property type="match status" value="1"/>
</dbReference>
<evidence type="ECO:0000256" key="7">
    <source>
        <dbReference type="ARBA" id="ARBA00022723"/>
    </source>
</evidence>
<evidence type="ECO:0000256" key="13">
    <source>
        <dbReference type="ARBA" id="ARBA00023315"/>
    </source>
</evidence>
<dbReference type="NCBIfam" id="TIGR01173">
    <property type="entry name" value="glmU"/>
    <property type="match status" value="1"/>
</dbReference>
<evidence type="ECO:0000256" key="14">
    <source>
        <dbReference type="ARBA" id="ARBA00023316"/>
    </source>
</evidence>
<comment type="pathway">
    <text evidence="18">Nucleotide-sugar biosynthesis; UDP-N-acetyl-alpha-D-glucosamine biosynthesis; UDP-N-acetyl-alpha-D-glucosamine from N-acetyl-alpha-D-glucosamine 1-phosphate: step 1/1.</text>
</comment>
<evidence type="ECO:0000256" key="3">
    <source>
        <dbReference type="ARBA" id="ARBA00007947"/>
    </source>
</evidence>
<comment type="similarity">
    <text evidence="2 18">In the C-terminal section; belongs to the transferase hexapeptide repeat family.</text>
</comment>
<dbReference type="InterPro" id="IPR050065">
    <property type="entry name" value="GlmU-like"/>
</dbReference>
<comment type="subcellular location">
    <subcellularLocation>
        <location evidence="1 18">Cytoplasm</location>
    </subcellularLocation>
</comment>
<evidence type="ECO:0000259" key="19">
    <source>
        <dbReference type="Pfam" id="PF12804"/>
    </source>
</evidence>
<comment type="cofactor">
    <cofactor evidence="18">
        <name>Mg(2+)</name>
        <dbReference type="ChEBI" id="CHEBI:18420"/>
    </cofactor>
    <text evidence="18">Binds 1 Mg(2+) ion per subunit.</text>
</comment>
<dbReference type="HAMAP" id="MF_01631">
    <property type="entry name" value="GlmU"/>
    <property type="match status" value="1"/>
</dbReference>
<feature type="binding site" evidence="18">
    <location>
        <begin position="8"/>
        <end position="11"/>
    </location>
    <ligand>
        <name>UDP-N-acetyl-alpha-D-glucosamine</name>
        <dbReference type="ChEBI" id="CHEBI:57705"/>
    </ligand>
</feature>
<feature type="domain" description="Mannose-1-phosphate guanyltransferase C-terminal" evidence="20">
    <location>
        <begin position="267"/>
        <end position="343"/>
    </location>
</feature>
<comment type="pathway">
    <text evidence="18">Nucleotide-sugar biosynthesis; UDP-N-acetyl-alpha-D-glucosamine biosynthesis; N-acetyl-alpha-D-glucosamine 1-phosphate from alpha-D-glucosamine 6-phosphate (route II): step 2/2.</text>
</comment>
<evidence type="ECO:0000256" key="1">
    <source>
        <dbReference type="ARBA" id="ARBA00004496"/>
    </source>
</evidence>
<dbReference type="InterPro" id="IPR056729">
    <property type="entry name" value="GMPPB_C"/>
</dbReference>
<feature type="binding site" evidence="18">
    <location>
        <position position="330"/>
    </location>
    <ligand>
        <name>UDP-N-acetyl-alpha-D-glucosamine</name>
        <dbReference type="ChEBI" id="CHEBI:57705"/>
    </ligand>
</feature>
<dbReference type="InterPro" id="IPR005882">
    <property type="entry name" value="Bifunctional_GlmU"/>
</dbReference>
<feature type="binding site" evidence="18">
    <location>
        <position position="102"/>
    </location>
    <ligand>
        <name>Mg(2+)</name>
        <dbReference type="ChEBI" id="CHEBI:18420"/>
    </ligand>
</feature>
<feature type="binding site" evidence="18">
    <location>
        <position position="402"/>
    </location>
    <ligand>
        <name>acetyl-CoA</name>
        <dbReference type="ChEBI" id="CHEBI:57288"/>
    </ligand>
</feature>
<feature type="binding site" evidence="18">
    <location>
        <position position="224"/>
    </location>
    <ligand>
        <name>UDP-N-acetyl-alpha-D-glucosamine</name>
        <dbReference type="ChEBI" id="CHEBI:57705"/>
    </ligand>
</feature>
<feature type="domain" description="MobA-like NTP transferase" evidence="19">
    <location>
        <begin position="5"/>
        <end position="124"/>
    </location>
</feature>
<dbReference type="InterPro" id="IPR025877">
    <property type="entry name" value="MobA-like_NTP_Trfase"/>
</dbReference>
<feature type="binding site" evidence="18">
    <location>
        <position position="22"/>
    </location>
    <ligand>
        <name>UDP-N-acetyl-alpha-D-glucosamine</name>
        <dbReference type="ChEBI" id="CHEBI:57705"/>
    </ligand>
</feature>
<comment type="catalytic activity">
    <reaction evidence="16 18">
        <text>N-acetyl-alpha-D-glucosamine 1-phosphate + UTP + H(+) = UDP-N-acetyl-alpha-D-glucosamine + diphosphate</text>
        <dbReference type="Rhea" id="RHEA:13509"/>
        <dbReference type="ChEBI" id="CHEBI:15378"/>
        <dbReference type="ChEBI" id="CHEBI:33019"/>
        <dbReference type="ChEBI" id="CHEBI:46398"/>
        <dbReference type="ChEBI" id="CHEBI:57705"/>
        <dbReference type="ChEBI" id="CHEBI:57776"/>
        <dbReference type="EC" id="2.7.7.23"/>
    </reaction>
</comment>
<gene>
    <name evidence="18 21" type="primary">glmU</name>
    <name evidence="21" type="ORF">GTW09_06760</name>
</gene>
<dbReference type="EC" id="2.7.7.23" evidence="18"/>
<keyword evidence="11 18" id="KW-0573">Peptidoglycan synthesis</keyword>
<keyword evidence="14 18" id="KW-0961">Cell wall biogenesis/degradation</keyword>
<feature type="region of interest" description="Pyrophosphorylase" evidence="18">
    <location>
        <begin position="1"/>
        <end position="226"/>
    </location>
</feature>
<dbReference type="GO" id="GO:0016020">
    <property type="term" value="C:membrane"/>
    <property type="evidence" value="ECO:0007669"/>
    <property type="project" value="GOC"/>
</dbReference>
<comment type="catalytic activity">
    <reaction evidence="15 18">
        <text>alpha-D-glucosamine 1-phosphate + acetyl-CoA = N-acetyl-alpha-D-glucosamine 1-phosphate + CoA + H(+)</text>
        <dbReference type="Rhea" id="RHEA:13725"/>
        <dbReference type="ChEBI" id="CHEBI:15378"/>
        <dbReference type="ChEBI" id="CHEBI:57287"/>
        <dbReference type="ChEBI" id="CHEBI:57288"/>
        <dbReference type="ChEBI" id="CHEBI:57776"/>
        <dbReference type="ChEBI" id="CHEBI:58516"/>
        <dbReference type="EC" id="2.3.1.157"/>
    </reaction>
</comment>
<keyword evidence="12 18" id="KW-0511">Multifunctional enzyme</keyword>
<name>A0A6L9MSL8_9ALTE</name>
<evidence type="ECO:0000256" key="10">
    <source>
        <dbReference type="ARBA" id="ARBA00022960"/>
    </source>
</evidence>
<evidence type="ECO:0000259" key="20">
    <source>
        <dbReference type="Pfam" id="PF25087"/>
    </source>
</evidence>
<feature type="binding site" evidence="18">
    <location>
        <position position="377"/>
    </location>
    <ligand>
        <name>acetyl-CoA</name>
        <dbReference type="ChEBI" id="CHEBI:57288"/>
    </ligand>
</feature>
<reference evidence="21 22" key="1">
    <citation type="submission" date="2020-01" db="EMBL/GenBank/DDBJ databases">
        <title>Genomes of bacteria type strains.</title>
        <authorList>
            <person name="Chen J."/>
            <person name="Zhu S."/>
            <person name="Yang J."/>
        </authorList>
    </citation>
    <scope>NUCLEOTIDE SEQUENCE [LARGE SCALE GENOMIC DNA]</scope>
    <source>
        <strain evidence="21 22">LMG 22958</strain>
    </source>
</reference>
<proteinExistence type="inferred from homology"/>
<comment type="subunit">
    <text evidence="18">Homotrimer.</text>
</comment>
<evidence type="ECO:0000256" key="9">
    <source>
        <dbReference type="ARBA" id="ARBA00022842"/>
    </source>
</evidence>
<feature type="binding site" evidence="18">
    <location>
        <position position="166"/>
    </location>
    <ligand>
        <name>UDP-N-acetyl-alpha-D-glucosamine</name>
        <dbReference type="ChEBI" id="CHEBI:57705"/>
    </ligand>
</feature>
<comment type="caution">
    <text evidence="21">The sequence shown here is derived from an EMBL/GenBank/DDBJ whole genome shotgun (WGS) entry which is preliminary data.</text>
</comment>
<keyword evidence="22" id="KW-1185">Reference proteome</keyword>
<dbReference type="PANTHER" id="PTHR43584:SF3">
    <property type="entry name" value="BIFUNCTIONAL PROTEIN GLMU"/>
    <property type="match status" value="1"/>
</dbReference>
<dbReference type="Pfam" id="PF14602">
    <property type="entry name" value="Hexapep_2"/>
    <property type="match status" value="1"/>
</dbReference>
<evidence type="ECO:0000256" key="6">
    <source>
        <dbReference type="ARBA" id="ARBA00022695"/>
    </source>
</evidence>
<feature type="binding site" evidence="18">
    <location>
        <position position="437"/>
    </location>
    <ligand>
        <name>acetyl-CoA</name>
        <dbReference type="ChEBI" id="CHEBI:57288"/>
    </ligand>
</feature>
<evidence type="ECO:0000256" key="4">
    <source>
        <dbReference type="ARBA" id="ARBA00022490"/>
    </source>
</evidence>
<dbReference type="GO" id="GO:0009245">
    <property type="term" value="P:lipid A biosynthetic process"/>
    <property type="evidence" value="ECO:0007669"/>
    <property type="project" value="UniProtKB-UniRule"/>
</dbReference>
<dbReference type="Pfam" id="PF12804">
    <property type="entry name" value="NTP_transf_3"/>
    <property type="match status" value="1"/>
</dbReference>
<dbReference type="UniPathway" id="UPA00113">
    <property type="reaction ID" value="UER00532"/>
</dbReference>
<dbReference type="GO" id="GO:0000902">
    <property type="term" value="P:cell morphogenesis"/>
    <property type="evidence" value="ECO:0007669"/>
    <property type="project" value="UniProtKB-UniRule"/>
</dbReference>
<dbReference type="CDD" id="cd02540">
    <property type="entry name" value="GT2_GlmU_N_bac"/>
    <property type="match status" value="1"/>
</dbReference>
<dbReference type="SUPFAM" id="SSF53448">
    <property type="entry name" value="Nucleotide-diphospho-sugar transferases"/>
    <property type="match status" value="1"/>
</dbReference>
<dbReference type="SUPFAM" id="SSF51161">
    <property type="entry name" value="Trimeric LpxA-like enzymes"/>
    <property type="match status" value="1"/>
</dbReference>
<dbReference type="FunFam" id="3.90.550.10:FF:000006">
    <property type="entry name" value="Bifunctional protein GlmU"/>
    <property type="match status" value="1"/>
</dbReference>
<dbReference type="RefSeq" id="WP_163111087.1">
    <property type="nucleotide sequence ID" value="NZ_JAAAWP010000003.1"/>
</dbReference>
<feature type="binding site" evidence="18">
    <location>
        <position position="374"/>
    </location>
    <ligand>
        <name>UDP-N-acetyl-alpha-D-glucosamine</name>
        <dbReference type="ChEBI" id="CHEBI:57705"/>
    </ligand>
</feature>
<dbReference type="InterPro" id="IPR018357">
    <property type="entry name" value="Hexapep_transf_CS"/>
</dbReference>